<dbReference type="eggNOG" id="COG2755">
    <property type="taxonomic scope" value="Bacteria"/>
</dbReference>
<dbReference type="HOGENOM" id="CLU_1069348_0_0_12"/>
<dbReference type="AlphaFoldDB" id="F4LIS8"/>
<dbReference type="EMBL" id="CP002696">
    <property type="protein sequence ID" value="AEE16253.1"/>
    <property type="molecule type" value="Genomic_DNA"/>
</dbReference>
<gene>
    <name evidence="1" type="ordered locus">Trebr_0817</name>
</gene>
<sequence length="260" mass="29712">MLGFTGFIIYKFDLIKSKIQNYHQKLVLKNEISESVLRTFNNDIFDDLVNNEFIINPAYETVEFLFLGNSLTYCGMPEEEPDKTRRGLAATKVENDYVHKLIFAYAAKYGVNIRFSVVNIADFERGFVQNPFNEKQLQKVQVKNPDIVIFQIGENVSRDDIIRNGKLFLERYSELVNYFKESRRVVCLPFWPDKEKINVITEVALTTGSIICDLSHLGSGIDSENFASSYKNYKQPGVGAHPGDVGMDRIAKNILSVINQ</sequence>
<reference evidence="2" key="1">
    <citation type="submission" date="2011-04" db="EMBL/GenBank/DDBJ databases">
        <title>The complete genome of Treponema brennaborense DSM 12168.</title>
        <authorList>
            <person name="Lucas S."/>
            <person name="Han J."/>
            <person name="Lapidus A."/>
            <person name="Bruce D."/>
            <person name="Goodwin L."/>
            <person name="Pitluck S."/>
            <person name="Peters L."/>
            <person name="Kyrpides N."/>
            <person name="Mavromatis K."/>
            <person name="Ivanova N."/>
            <person name="Mikhailova N."/>
            <person name="Pagani I."/>
            <person name="Teshima H."/>
            <person name="Detter J.C."/>
            <person name="Tapia R."/>
            <person name="Han C."/>
            <person name="Land M."/>
            <person name="Hauser L."/>
            <person name="Markowitz V."/>
            <person name="Cheng J.-F."/>
            <person name="Hugenholtz P."/>
            <person name="Woyke T."/>
            <person name="Wu D."/>
            <person name="Gronow S."/>
            <person name="Wellnitz S."/>
            <person name="Brambilla E."/>
            <person name="Klenk H.-P."/>
            <person name="Eisen J.A."/>
        </authorList>
    </citation>
    <scope>NUCLEOTIDE SEQUENCE [LARGE SCALE GENOMIC DNA]</scope>
    <source>
        <strain evidence="2">DSM 12168 / CIP 105900 / DD5/3</strain>
    </source>
</reference>
<evidence type="ECO:0000313" key="1">
    <source>
        <dbReference type="EMBL" id="AEE16253.1"/>
    </source>
</evidence>
<proteinExistence type="predicted"/>
<dbReference type="Proteomes" id="UP000006546">
    <property type="component" value="Chromosome"/>
</dbReference>
<organism evidence="1 2">
    <name type="scientific">Treponema brennaborense (strain DSM 12168 / CIP 105900 / DD5/3)</name>
    <dbReference type="NCBI Taxonomy" id="906968"/>
    <lineage>
        <taxon>Bacteria</taxon>
        <taxon>Pseudomonadati</taxon>
        <taxon>Spirochaetota</taxon>
        <taxon>Spirochaetia</taxon>
        <taxon>Spirochaetales</taxon>
        <taxon>Treponemataceae</taxon>
        <taxon>Treponema</taxon>
    </lineage>
</organism>
<dbReference type="Gene3D" id="3.40.50.1110">
    <property type="entry name" value="SGNH hydrolase"/>
    <property type="match status" value="1"/>
</dbReference>
<dbReference type="InterPro" id="IPR036514">
    <property type="entry name" value="SGNH_hydro_sf"/>
</dbReference>
<keyword evidence="2" id="KW-1185">Reference proteome</keyword>
<evidence type="ECO:0000313" key="2">
    <source>
        <dbReference type="Proteomes" id="UP000006546"/>
    </source>
</evidence>
<accession>F4LIS8</accession>
<dbReference type="STRING" id="906968.Trebr_0817"/>
<dbReference type="KEGG" id="tbe:Trebr_0817"/>
<dbReference type="CDD" id="cd00229">
    <property type="entry name" value="SGNH_hydrolase"/>
    <property type="match status" value="1"/>
</dbReference>
<evidence type="ECO:0008006" key="3">
    <source>
        <dbReference type="Google" id="ProtNLM"/>
    </source>
</evidence>
<protein>
    <recommendedName>
        <fullName evidence="3">SGNH hydrolase-type esterase domain-containing protein</fullName>
    </recommendedName>
</protein>
<dbReference type="GO" id="GO:0016788">
    <property type="term" value="F:hydrolase activity, acting on ester bonds"/>
    <property type="evidence" value="ECO:0007669"/>
    <property type="project" value="UniProtKB-ARBA"/>
</dbReference>
<name>F4LIS8_TREBD</name>
<dbReference type="SUPFAM" id="SSF52266">
    <property type="entry name" value="SGNH hydrolase"/>
    <property type="match status" value="1"/>
</dbReference>